<accession>A0ABQ9J9D9</accession>
<sequence length="143" mass="16460">MVIKIAFAELFVEHLFGFVVIRHRNISGGFLQAQKSYVVILGNPIVNMALRGIRHFCLNKISPYARQNYGQNVYAALAIHYFYGVLPSMYIIKCGQRKAILQQAYELLVSGYAQETYLDEVCYRLMMQLREHSRLLLAANCSY</sequence>
<evidence type="ECO:0000313" key="1">
    <source>
        <dbReference type="EMBL" id="KAJ8974259.1"/>
    </source>
</evidence>
<evidence type="ECO:0000313" key="2">
    <source>
        <dbReference type="Proteomes" id="UP001162164"/>
    </source>
</evidence>
<comment type="caution">
    <text evidence="1">The sequence shown here is derived from an EMBL/GenBank/DDBJ whole genome shotgun (WGS) entry which is preliminary data.</text>
</comment>
<proteinExistence type="predicted"/>
<organism evidence="1 2">
    <name type="scientific">Molorchus minor</name>
    <dbReference type="NCBI Taxonomy" id="1323400"/>
    <lineage>
        <taxon>Eukaryota</taxon>
        <taxon>Metazoa</taxon>
        <taxon>Ecdysozoa</taxon>
        <taxon>Arthropoda</taxon>
        <taxon>Hexapoda</taxon>
        <taxon>Insecta</taxon>
        <taxon>Pterygota</taxon>
        <taxon>Neoptera</taxon>
        <taxon>Endopterygota</taxon>
        <taxon>Coleoptera</taxon>
        <taxon>Polyphaga</taxon>
        <taxon>Cucujiformia</taxon>
        <taxon>Chrysomeloidea</taxon>
        <taxon>Cerambycidae</taxon>
        <taxon>Lamiinae</taxon>
        <taxon>Monochamini</taxon>
        <taxon>Molorchus</taxon>
    </lineage>
</organism>
<keyword evidence="2" id="KW-1185">Reference proteome</keyword>
<gene>
    <name evidence="1" type="ORF">NQ317_008266</name>
</gene>
<protein>
    <submittedName>
        <fullName evidence="1">Uncharacterized protein</fullName>
    </submittedName>
</protein>
<dbReference type="EMBL" id="JAPWTJ010001026">
    <property type="protein sequence ID" value="KAJ8974259.1"/>
    <property type="molecule type" value="Genomic_DNA"/>
</dbReference>
<dbReference type="Proteomes" id="UP001162164">
    <property type="component" value="Unassembled WGS sequence"/>
</dbReference>
<reference evidence="1" key="1">
    <citation type="journal article" date="2023" name="Insect Mol. Biol.">
        <title>Genome sequencing provides insights into the evolution of gene families encoding plant cell wall-degrading enzymes in longhorned beetles.</title>
        <authorList>
            <person name="Shin N.R."/>
            <person name="Okamura Y."/>
            <person name="Kirsch R."/>
            <person name="Pauchet Y."/>
        </authorList>
    </citation>
    <scope>NUCLEOTIDE SEQUENCE</scope>
    <source>
        <strain evidence="1">MMC_N1</strain>
    </source>
</reference>
<name>A0ABQ9J9D9_9CUCU</name>